<organism evidence="2 3">
    <name type="scientific">Leptolinea tardivitalis</name>
    <dbReference type="NCBI Taxonomy" id="229920"/>
    <lineage>
        <taxon>Bacteria</taxon>
        <taxon>Bacillati</taxon>
        <taxon>Chloroflexota</taxon>
        <taxon>Anaerolineae</taxon>
        <taxon>Anaerolineales</taxon>
        <taxon>Anaerolineaceae</taxon>
        <taxon>Leptolinea</taxon>
    </lineage>
</organism>
<dbReference type="GO" id="GO:0004534">
    <property type="term" value="F:5'-3' RNA exonuclease activity"/>
    <property type="evidence" value="ECO:0007669"/>
    <property type="project" value="TreeGrafter"/>
</dbReference>
<evidence type="ECO:0000313" key="3">
    <source>
        <dbReference type="Proteomes" id="UP000050430"/>
    </source>
</evidence>
<dbReference type="Gene3D" id="3.30.950.30">
    <property type="entry name" value="Schlafen, AAA domain"/>
    <property type="match status" value="1"/>
</dbReference>
<name>A0A0P6X077_9CHLR</name>
<proteinExistence type="predicted"/>
<sequence length="595" mass="66769">MLLNKQKSAGKKVEPSNQWRTMDLHIHTPASSDFQQPEISYLELIQRAEQRNLDIIAFTDHNTIAGYRSMQNEIEQLELLEKLNRLLPDEKNRLLEYRRLLKKILVLPGIEFTATFGFHIIGVFSQNTPVRDIEHLLLDLKIPGTILDDGSATVGATVDVLTAYQKIQSAGGIVIAAHANSSNGVAMRGFNFGGQTKIAYTQDEALDALEVTDLDTKAPRSTAAFFNGTKPEYPRRMHCIQGSDAHRLTADPLRKKNLGIGDRATDVLIPEVSFKALKDLFGSNDFSRTRPHRLKEEPAFDFIHASQEEGANIIQDFHESMTVRGGKLYNIIADICAFANTNGGTLYIGTGADPHKPPIGISDPEQNINLLEKEISKRISPALTCHLDVQETRGKKIIRVIIPRGDDAPYAVEDNKIYVRSEAETGLAVRDEIVGLVTRGKARQVVIHLEPGSDAVPEITSIEEKEFPRPDETTPRTGVEVASVEERQGTRYFTMRDLRNGSMVKNVTQRSARRLWHYAISRYMELEGEFDPRTAYWNGEFGLLKRYQQGKTPTFDLVQRLPDDGYRFFFGVTPNGIHGGWKLLTEEDENSSEPS</sequence>
<comment type="caution">
    <text evidence="2">The sequence shown here is derived from an EMBL/GenBank/DDBJ whole genome shotgun (WGS) entry which is preliminary data.</text>
</comment>
<protein>
    <recommendedName>
        <fullName evidence="1">Polymerase/histidinol phosphatase N-terminal domain-containing protein</fullName>
    </recommendedName>
</protein>
<dbReference type="InterPro" id="IPR016195">
    <property type="entry name" value="Pol/histidinol_Pase-like"/>
</dbReference>
<gene>
    <name evidence="2" type="ORF">ADM99_05355</name>
</gene>
<evidence type="ECO:0000313" key="2">
    <source>
        <dbReference type="EMBL" id="KPL72547.1"/>
    </source>
</evidence>
<accession>A0A0P6X077</accession>
<dbReference type="PANTHER" id="PTHR42924:SF3">
    <property type="entry name" value="POLYMERASE_HISTIDINOL PHOSPHATASE N-TERMINAL DOMAIN-CONTAINING PROTEIN"/>
    <property type="match status" value="1"/>
</dbReference>
<dbReference type="EMBL" id="LGCK01000007">
    <property type="protein sequence ID" value="KPL72547.1"/>
    <property type="molecule type" value="Genomic_DNA"/>
</dbReference>
<dbReference type="InterPro" id="IPR007421">
    <property type="entry name" value="Schlafen_AlbA_2_dom"/>
</dbReference>
<dbReference type="InterPro" id="IPR003141">
    <property type="entry name" value="Pol/His_phosphatase_N"/>
</dbReference>
<dbReference type="Pfam" id="PF04326">
    <property type="entry name" value="SLFN_AlbA_2"/>
    <property type="match status" value="1"/>
</dbReference>
<reference evidence="2 3" key="1">
    <citation type="submission" date="2015-07" db="EMBL/GenBank/DDBJ databases">
        <title>Genome sequence of Leptolinea tardivitalis DSM 16556.</title>
        <authorList>
            <person name="Hemp J."/>
            <person name="Ward L.M."/>
            <person name="Pace L.A."/>
            <person name="Fischer W.W."/>
        </authorList>
    </citation>
    <scope>NUCLEOTIDE SEQUENCE [LARGE SCALE GENOMIC DNA]</scope>
    <source>
        <strain evidence="2 3">YMTK-2</strain>
    </source>
</reference>
<dbReference type="SMART" id="SM00481">
    <property type="entry name" value="POLIIIAc"/>
    <property type="match status" value="1"/>
</dbReference>
<dbReference type="STRING" id="229920.ADM99_05355"/>
<feature type="domain" description="Polymerase/histidinol phosphatase N-terminal" evidence="1">
    <location>
        <begin position="22"/>
        <end position="116"/>
    </location>
</feature>
<dbReference type="SUPFAM" id="SSF89550">
    <property type="entry name" value="PHP domain-like"/>
    <property type="match status" value="1"/>
</dbReference>
<evidence type="ECO:0000259" key="1">
    <source>
        <dbReference type="SMART" id="SM00481"/>
    </source>
</evidence>
<dbReference type="PANTHER" id="PTHR42924">
    <property type="entry name" value="EXONUCLEASE"/>
    <property type="match status" value="1"/>
</dbReference>
<dbReference type="Gene3D" id="3.20.20.140">
    <property type="entry name" value="Metal-dependent hydrolases"/>
    <property type="match status" value="1"/>
</dbReference>
<dbReference type="Proteomes" id="UP000050430">
    <property type="component" value="Unassembled WGS sequence"/>
</dbReference>
<dbReference type="AlphaFoldDB" id="A0A0P6X077"/>
<keyword evidence="3" id="KW-1185">Reference proteome</keyword>
<dbReference type="GO" id="GO:0035312">
    <property type="term" value="F:5'-3' DNA exonuclease activity"/>
    <property type="evidence" value="ECO:0007669"/>
    <property type="project" value="TreeGrafter"/>
</dbReference>
<dbReference type="PATRIC" id="fig|229920.5.peg.1041"/>
<dbReference type="InterPro" id="IPR038461">
    <property type="entry name" value="Schlafen_AlbA_2_dom_sf"/>
</dbReference>
<dbReference type="InterPro" id="IPR052018">
    <property type="entry name" value="PHP_domain"/>
</dbReference>